<evidence type="ECO:0000313" key="2">
    <source>
        <dbReference type="Proteomes" id="UP000683925"/>
    </source>
</evidence>
<dbReference type="PANTHER" id="PTHR45333:SF1">
    <property type="entry name" value="CHROMOSOME UNDETERMINED SCAFFOLD_625, WHOLE GENOME SHOTGUN SEQUENCE"/>
    <property type="match status" value="1"/>
</dbReference>
<protein>
    <submittedName>
        <fullName evidence="1">Uncharacterized protein</fullName>
    </submittedName>
</protein>
<dbReference type="PANTHER" id="PTHR45333">
    <property type="entry name" value="MEMBRANE PROTEIN-RELATED"/>
    <property type="match status" value="1"/>
</dbReference>
<dbReference type="Proteomes" id="UP000683925">
    <property type="component" value="Unassembled WGS sequence"/>
</dbReference>
<sequence length="157" mass="18335">MTQQKFNIIGVLAQSKENDKQIEKGKLQVKYQWLFGKKIDYQFEKSTIKRITDFLTKIKDHEFNQLIYSIKEYEEIKKILSQNILIELLKILVHPTALDEEDSLYGSNSLHLLVQMKVDLREESFVNIRIRNTSLIAANLARCDLSDSDLTMSLIVE</sequence>
<evidence type="ECO:0000313" key="1">
    <source>
        <dbReference type="EMBL" id="CAD8215586.1"/>
    </source>
</evidence>
<organism evidence="1 2">
    <name type="scientific">Paramecium octaurelia</name>
    <dbReference type="NCBI Taxonomy" id="43137"/>
    <lineage>
        <taxon>Eukaryota</taxon>
        <taxon>Sar</taxon>
        <taxon>Alveolata</taxon>
        <taxon>Ciliophora</taxon>
        <taxon>Intramacronucleata</taxon>
        <taxon>Oligohymenophorea</taxon>
        <taxon>Peniculida</taxon>
        <taxon>Parameciidae</taxon>
        <taxon>Paramecium</taxon>
    </lineage>
</organism>
<dbReference type="AlphaFoldDB" id="A0A8S1YLR1"/>
<keyword evidence="2" id="KW-1185">Reference proteome</keyword>
<dbReference type="EMBL" id="CAJJDP010000342">
    <property type="protein sequence ID" value="CAD8215586.1"/>
    <property type="molecule type" value="Genomic_DNA"/>
</dbReference>
<gene>
    <name evidence="1" type="ORF">POCTA_138.1.T3380001</name>
</gene>
<name>A0A8S1YLR1_PAROT</name>
<reference evidence="1" key="1">
    <citation type="submission" date="2021-01" db="EMBL/GenBank/DDBJ databases">
        <authorList>
            <consortium name="Genoscope - CEA"/>
            <person name="William W."/>
        </authorList>
    </citation>
    <scope>NUCLEOTIDE SEQUENCE</scope>
</reference>
<comment type="caution">
    <text evidence="1">The sequence shown here is derived from an EMBL/GenBank/DDBJ whole genome shotgun (WGS) entry which is preliminary data.</text>
</comment>
<accession>A0A8S1YLR1</accession>
<proteinExistence type="predicted"/>